<evidence type="ECO:0000256" key="11">
    <source>
        <dbReference type="SAM" id="Phobius"/>
    </source>
</evidence>
<comment type="subcellular location">
    <subcellularLocation>
        <location evidence="1 10">Cell inner membrane</location>
        <topology evidence="1 10">Multi-pass membrane protein</topology>
    </subcellularLocation>
</comment>
<evidence type="ECO:0000256" key="4">
    <source>
        <dbReference type="ARBA" id="ARBA00022475"/>
    </source>
</evidence>
<dbReference type="PRINTS" id="PR00812">
    <property type="entry name" value="BCTERIALGSPF"/>
</dbReference>
<dbReference type="KEGG" id="ocm:CBP12_12555"/>
<keyword evidence="5" id="KW-0997">Cell inner membrane</keyword>
<keyword evidence="9 11" id="KW-0472">Membrane</keyword>
<dbReference type="InterPro" id="IPR042094">
    <property type="entry name" value="T2SS_GspF_sf"/>
</dbReference>
<dbReference type="Pfam" id="PF00482">
    <property type="entry name" value="T2SSF"/>
    <property type="match status" value="2"/>
</dbReference>
<evidence type="ECO:0000256" key="7">
    <source>
        <dbReference type="ARBA" id="ARBA00022927"/>
    </source>
</evidence>
<keyword evidence="7" id="KW-0653">Protein transport</keyword>
<feature type="domain" description="Type II secretion system protein GspF" evidence="12">
    <location>
        <begin position="272"/>
        <end position="394"/>
    </location>
</feature>
<evidence type="ECO:0000256" key="2">
    <source>
        <dbReference type="ARBA" id="ARBA00005745"/>
    </source>
</evidence>
<feature type="transmembrane region" description="Helical" evidence="11">
    <location>
        <begin position="375"/>
        <end position="395"/>
    </location>
</feature>
<evidence type="ECO:0000256" key="9">
    <source>
        <dbReference type="ARBA" id="ARBA00023136"/>
    </source>
</evidence>
<dbReference type="GO" id="GO:0005886">
    <property type="term" value="C:plasma membrane"/>
    <property type="evidence" value="ECO:0007669"/>
    <property type="project" value="UniProtKB-SubCell"/>
</dbReference>
<organism evidence="13 14">
    <name type="scientific">Oceanisphaera avium</name>
    <dbReference type="NCBI Taxonomy" id="1903694"/>
    <lineage>
        <taxon>Bacteria</taxon>
        <taxon>Pseudomonadati</taxon>
        <taxon>Pseudomonadota</taxon>
        <taxon>Gammaproteobacteria</taxon>
        <taxon>Aeromonadales</taxon>
        <taxon>Aeromonadaceae</taxon>
        <taxon>Oceanisphaera</taxon>
    </lineage>
</organism>
<gene>
    <name evidence="13" type="ORF">CBP12_12555</name>
</gene>
<dbReference type="RefSeq" id="WP_086964916.1">
    <property type="nucleotide sequence ID" value="NZ_CP021376.1"/>
</dbReference>
<dbReference type="InterPro" id="IPR001992">
    <property type="entry name" value="T2SS_GspF/T4SS_PilC_CS"/>
</dbReference>
<dbReference type="InterPro" id="IPR003004">
    <property type="entry name" value="GspF/PilC"/>
</dbReference>
<evidence type="ECO:0000256" key="10">
    <source>
        <dbReference type="RuleBase" id="RU003923"/>
    </source>
</evidence>
<sequence length="403" mass="44611">MSQHKRYHWQGMNSKGQTVSGTMVESSLIAVRYQLQRQGIQATHVKPVRRLIFKLGKTTITPSDIAVMTRQLATMLNAGIALVQSLQLIARTTVNLPLKQILLYLCNEVEQGQALSKALHKYPAHFTPLYRDLVYAGEQTGTLDIAFEQLADYAEKAERLRLKIRKALFYPTLVLIVAALVSAILLLWVIPQFAQMYNSFGAPLPWFTQLIIDLSRALQNYGVYLALILFTLSYGFITIRRRSVKLRRYQHLVALKLPVLGNILSKAALMGFARTLAATFSAGLPLIEGLTLAAGASGNAIYRHTLLQIRSEVLAGVALHQALAASPLFPELMIQLTMIGEETGRIDDMMHKIANIYETEVDSTVEALASLIEPVMMLILGVLVGGLVIAMYLPIFSLGSVIH</sequence>
<dbReference type="InterPro" id="IPR018076">
    <property type="entry name" value="T2SS_GspF_dom"/>
</dbReference>
<evidence type="ECO:0000313" key="14">
    <source>
        <dbReference type="Proteomes" id="UP000243793"/>
    </source>
</evidence>
<feature type="transmembrane region" description="Helical" evidence="11">
    <location>
        <begin position="221"/>
        <end position="239"/>
    </location>
</feature>
<name>A0A1Y0CZX2_9GAMM</name>
<evidence type="ECO:0000259" key="12">
    <source>
        <dbReference type="Pfam" id="PF00482"/>
    </source>
</evidence>
<dbReference type="Proteomes" id="UP000243793">
    <property type="component" value="Chromosome"/>
</dbReference>
<dbReference type="PROSITE" id="PS00874">
    <property type="entry name" value="T2SP_F"/>
    <property type="match status" value="1"/>
</dbReference>
<keyword evidence="3 10" id="KW-0813">Transport</keyword>
<feature type="transmembrane region" description="Helical" evidence="11">
    <location>
        <begin position="168"/>
        <end position="190"/>
    </location>
</feature>
<accession>A0A1Y0CZX2</accession>
<keyword evidence="4" id="KW-1003">Cell membrane</keyword>
<dbReference type="EMBL" id="CP021376">
    <property type="protein sequence ID" value="ART80882.1"/>
    <property type="molecule type" value="Genomic_DNA"/>
</dbReference>
<evidence type="ECO:0000256" key="1">
    <source>
        <dbReference type="ARBA" id="ARBA00004429"/>
    </source>
</evidence>
<keyword evidence="8 11" id="KW-1133">Transmembrane helix</keyword>
<dbReference type="Gene3D" id="1.20.81.30">
    <property type="entry name" value="Type II secretion system (T2SS), domain F"/>
    <property type="match status" value="2"/>
</dbReference>
<evidence type="ECO:0000313" key="13">
    <source>
        <dbReference type="EMBL" id="ART80882.1"/>
    </source>
</evidence>
<dbReference type="AlphaFoldDB" id="A0A1Y0CZX2"/>
<protein>
    <submittedName>
        <fullName evidence="13">Type II secretion system protein F</fullName>
    </submittedName>
</protein>
<dbReference type="PANTHER" id="PTHR30012">
    <property type="entry name" value="GENERAL SECRETION PATHWAY PROTEIN"/>
    <property type="match status" value="1"/>
</dbReference>
<evidence type="ECO:0000256" key="3">
    <source>
        <dbReference type="ARBA" id="ARBA00022448"/>
    </source>
</evidence>
<keyword evidence="14" id="KW-1185">Reference proteome</keyword>
<keyword evidence="6 10" id="KW-0812">Transmembrane</keyword>
<feature type="domain" description="Type II secretion system protein GspF" evidence="12">
    <location>
        <begin position="69"/>
        <end position="191"/>
    </location>
</feature>
<dbReference type="PANTHER" id="PTHR30012:SF7">
    <property type="entry name" value="PROTEIN TRANSPORT PROTEIN HOFC HOMOLOG"/>
    <property type="match status" value="1"/>
</dbReference>
<evidence type="ECO:0000256" key="8">
    <source>
        <dbReference type="ARBA" id="ARBA00022989"/>
    </source>
</evidence>
<dbReference type="OrthoDB" id="9805682at2"/>
<reference evidence="14" key="1">
    <citation type="submission" date="2017-05" db="EMBL/GenBank/DDBJ databases">
        <authorList>
            <person name="Sung H."/>
        </authorList>
    </citation>
    <scope>NUCLEOTIDE SEQUENCE [LARGE SCALE GENOMIC DNA]</scope>
    <source>
        <strain evidence="14">AMac2203</strain>
    </source>
</reference>
<dbReference type="GO" id="GO:0015628">
    <property type="term" value="P:protein secretion by the type II secretion system"/>
    <property type="evidence" value="ECO:0007669"/>
    <property type="project" value="TreeGrafter"/>
</dbReference>
<dbReference type="FunFam" id="1.20.81.30:FF:000001">
    <property type="entry name" value="Type II secretion system protein F"/>
    <property type="match status" value="2"/>
</dbReference>
<evidence type="ECO:0000256" key="5">
    <source>
        <dbReference type="ARBA" id="ARBA00022519"/>
    </source>
</evidence>
<comment type="similarity">
    <text evidence="2 10">Belongs to the GSP F family.</text>
</comment>
<evidence type="ECO:0000256" key="6">
    <source>
        <dbReference type="ARBA" id="ARBA00022692"/>
    </source>
</evidence>
<proteinExistence type="inferred from homology"/>